<name>A0A8K0SYN0_9HYPO</name>
<feature type="region of interest" description="Disordered" evidence="1">
    <location>
        <begin position="1"/>
        <end position="143"/>
    </location>
</feature>
<evidence type="ECO:0000313" key="2">
    <source>
        <dbReference type="EMBL" id="KAH7324885.1"/>
    </source>
</evidence>
<keyword evidence="3" id="KW-1185">Reference proteome</keyword>
<dbReference type="OrthoDB" id="4850587at2759"/>
<comment type="caution">
    <text evidence="2">The sequence shown here is derived from an EMBL/GenBank/DDBJ whole genome shotgun (WGS) entry which is preliminary data.</text>
</comment>
<evidence type="ECO:0000256" key="1">
    <source>
        <dbReference type="SAM" id="MobiDB-lite"/>
    </source>
</evidence>
<accession>A0A8K0SYN0</accession>
<feature type="compositionally biased region" description="Low complexity" evidence="1">
    <location>
        <begin position="1"/>
        <end position="13"/>
    </location>
</feature>
<evidence type="ECO:0000313" key="3">
    <source>
        <dbReference type="Proteomes" id="UP000813444"/>
    </source>
</evidence>
<sequence length="411" mass="44564">MSGSKTPSPSPGGRTAWLRSKSSRLFHPSTSQSRHRKQQQQQQQPNADIMHDTSPLREQGPSGLSGVWDKRPSLPNAAASEPGNRSAAIFAQRVALPDRNNETSASSLGAGDPRQKHRRNSALFSLPLPESTPPSTDAQPSTDDRHDFVMVENHVEDVVAQARITRSRPSFRQRFWSKKGANVFDDDHTPASDGSTPRAAWVPTHAAQDFARSVNHGRAAAIEPKPWYRRHSYDSRSSRSSKVDAIAEEDAEKAKAYATTEAASTKANVCLPLSIEAPSHLAGGFDPELPGPADFTLFVTQAQASDRPKRAAAWAALMELQKYQMKQDEEERQRTCASADAQQPKSAGLTIDSAYCSGTSRDSVGGDASPSASHRRDSLTSAHPVKEAGGQETRGAENKWGLKRSHTTAAC</sequence>
<feature type="compositionally biased region" description="Low complexity" evidence="1">
    <location>
        <begin position="125"/>
        <end position="136"/>
    </location>
</feature>
<organism evidence="2 3">
    <name type="scientific">Stachybotrys elegans</name>
    <dbReference type="NCBI Taxonomy" id="80388"/>
    <lineage>
        <taxon>Eukaryota</taxon>
        <taxon>Fungi</taxon>
        <taxon>Dikarya</taxon>
        <taxon>Ascomycota</taxon>
        <taxon>Pezizomycotina</taxon>
        <taxon>Sordariomycetes</taxon>
        <taxon>Hypocreomycetidae</taxon>
        <taxon>Hypocreales</taxon>
        <taxon>Stachybotryaceae</taxon>
        <taxon>Stachybotrys</taxon>
    </lineage>
</organism>
<reference evidence="2" key="1">
    <citation type="journal article" date="2021" name="Nat. Commun.">
        <title>Genetic determinants of endophytism in the Arabidopsis root mycobiome.</title>
        <authorList>
            <person name="Mesny F."/>
            <person name="Miyauchi S."/>
            <person name="Thiergart T."/>
            <person name="Pickel B."/>
            <person name="Atanasova L."/>
            <person name="Karlsson M."/>
            <person name="Huettel B."/>
            <person name="Barry K.W."/>
            <person name="Haridas S."/>
            <person name="Chen C."/>
            <person name="Bauer D."/>
            <person name="Andreopoulos W."/>
            <person name="Pangilinan J."/>
            <person name="LaButti K."/>
            <person name="Riley R."/>
            <person name="Lipzen A."/>
            <person name="Clum A."/>
            <person name="Drula E."/>
            <person name="Henrissat B."/>
            <person name="Kohler A."/>
            <person name="Grigoriev I.V."/>
            <person name="Martin F.M."/>
            <person name="Hacquard S."/>
        </authorList>
    </citation>
    <scope>NUCLEOTIDE SEQUENCE</scope>
    <source>
        <strain evidence="2">MPI-CAGE-CH-0235</strain>
    </source>
</reference>
<dbReference type="AlphaFoldDB" id="A0A8K0SYN0"/>
<protein>
    <submittedName>
        <fullName evidence="2">Uncharacterized protein</fullName>
    </submittedName>
</protein>
<dbReference type="EMBL" id="JAGPNK010000003">
    <property type="protein sequence ID" value="KAH7324885.1"/>
    <property type="molecule type" value="Genomic_DNA"/>
</dbReference>
<proteinExistence type="predicted"/>
<dbReference type="Proteomes" id="UP000813444">
    <property type="component" value="Unassembled WGS sequence"/>
</dbReference>
<feature type="region of interest" description="Disordered" evidence="1">
    <location>
        <begin position="331"/>
        <end position="411"/>
    </location>
</feature>
<gene>
    <name evidence="2" type="ORF">B0I35DRAFT_171626</name>
</gene>
<feature type="compositionally biased region" description="Basic residues" evidence="1">
    <location>
        <begin position="401"/>
        <end position="411"/>
    </location>
</feature>